<dbReference type="Proteomes" id="UP001148838">
    <property type="component" value="Unassembled WGS sequence"/>
</dbReference>
<protein>
    <recommendedName>
        <fullName evidence="4">Tc1-like transposase DDE domain-containing protein</fullName>
    </recommendedName>
</protein>
<name>A0ABQ8RVN9_PERAM</name>
<dbReference type="EMBL" id="JAJSOF020000042">
    <property type="protein sequence ID" value="KAJ4425733.1"/>
    <property type="molecule type" value="Genomic_DNA"/>
</dbReference>
<dbReference type="PANTHER" id="PTHR33939:SF1">
    <property type="entry name" value="DUF4371 DOMAIN-CONTAINING PROTEIN"/>
    <property type="match status" value="1"/>
</dbReference>
<feature type="region of interest" description="Disordered" evidence="1">
    <location>
        <begin position="14"/>
        <end position="34"/>
    </location>
</feature>
<evidence type="ECO:0000313" key="3">
    <source>
        <dbReference type="Proteomes" id="UP001148838"/>
    </source>
</evidence>
<dbReference type="PANTHER" id="PTHR33939">
    <property type="entry name" value="PROTEIN CBG22215"/>
    <property type="match status" value="1"/>
</dbReference>
<evidence type="ECO:0000256" key="1">
    <source>
        <dbReference type="SAM" id="MobiDB-lite"/>
    </source>
</evidence>
<dbReference type="InterPro" id="IPR036397">
    <property type="entry name" value="RNaseH_sf"/>
</dbReference>
<sequence length="448" mass="50932">YYFNIAFYIMTPRKGRPRIHPPRESRRTAGHGVSIRSQGREMIIAARKFFEKENENIRQMNTPLIPFTQTQQRTAAALGVSKNTVWRVTMEKFSSPEESSKLSTPGKKRSRKSAVTDLDSFQEDAIRRHVYDYYIRRERPTVKKLLVSLRECDLFSGGYSSLYKVLHNLGFEYKRINGRKLLMERGDIVTYRCTFLKNIQGINLQEVVWLDETWVNAGHTRTKGWSNDTVKGSMPGPTGKGGRFIVLHAGTSHGFVGGALLLFKSKKTVDYHEEMDHDRFCRWFKDQLLPNFEEKRVIVMDNAPYHSVLVDKAPTLATRKEEMLNWLVRHGVQADPTLPKGALLGIVKDIKPRTPTLRDMLLPTLREVEKLIVEGVEKVDAEDWKKAVAHIEKEIRKASERESVLDKAIDSIIIRVGDSSNSSSDATSASEGSGSEVDMEGIVPLPVD</sequence>
<organism evidence="2 3">
    <name type="scientific">Periplaneta americana</name>
    <name type="common">American cockroach</name>
    <name type="synonym">Blatta americana</name>
    <dbReference type="NCBI Taxonomy" id="6978"/>
    <lineage>
        <taxon>Eukaryota</taxon>
        <taxon>Metazoa</taxon>
        <taxon>Ecdysozoa</taxon>
        <taxon>Arthropoda</taxon>
        <taxon>Hexapoda</taxon>
        <taxon>Insecta</taxon>
        <taxon>Pterygota</taxon>
        <taxon>Neoptera</taxon>
        <taxon>Polyneoptera</taxon>
        <taxon>Dictyoptera</taxon>
        <taxon>Blattodea</taxon>
        <taxon>Blattoidea</taxon>
        <taxon>Blattidae</taxon>
        <taxon>Blattinae</taxon>
        <taxon>Periplaneta</taxon>
    </lineage>
</organism>
<gene>
    <name evidence="2" type="ORF">ANN_27929</name>
</gene>
<feature type="region of interest" description="Disordered" evidence="1">
    <location>
        <begin position="418"/>
        <end position="448"/>
    </location>
</feature>
<comment type="caution">
    <text evidence="2">The sequence shown here is derived from an EMBL/GenBank/DDBJ whole genome shotgun (WGS) entry which is preliminary data.</text>
</comment>
<proteinExistence type="predicted"/>
<evidence type="ECO:0008006" key="4">
    <source>
        <dbReference type="Google" id="ProtNLM"/>
    </source>
</evidence>
<keyword evidence="3" id="KW-1185">Reference proteome</keyword>
<reference evidence="2 3" key="1">
    <citation type="journal article" date="2022" name="Allergy">
        <title>Genome assembly and annotation of Periplaneta americana reveal a comprehensive cockroach allergen profile.</title>
        <authorList>
            <person name="Wang L."/>
            <person name="Xiong Q."/>
            <person name="Saelim N."/>
            <person name="Wang L."/>
            <person name="Nong W."/>
            <person name="Wan A.T."/>
            <person name="Shi M."/>
            <person name="Liu X."/>
            <person name="Cao Q."/>
            <person name="Hui J.H.L."/>
            <person name="Sookrung N."/>
            <person name="Leung T.F."/>
            <person name="Tungtrongchitr A."/>
            <person name="Tsui S.K.W."/>
        </authorList>
    </citation>
    <scope>NUCLEOTIDE SEQUENCE [LARGE SCALE GENOMIC DNA]</scope>
    <source>
        <strain evidence="2">PWHHKU_190912</strain>
    </source>
</reference>
<feature type="compositionally biased region" description="Low complexity" evidence="1">
    <location>
        <begin position="418"/>
        <end position="436"/>
    </location>
</feature>
<evidence type="ECO:0000313" key="2">
    <source>
        <dbReference type="EMBL" id="KAJ4425733.1"/>
    </source>
</evidence>
<dbReference type="Gene3D" id="3.30.420.10">
    <property type="entry name" value="Ribonuclease H-like superfamily/Ribonuclease H"/>
    <property type="match status" value="1"/>
</dbReference>
<feature type="non-terminal residue" evidence="2">
    <location>
        <position position="1"/>
    </location>
</feature>
<accession>A0ABQ8RVN9</accession>